<comment type="similarity">
    <text evidence="8">Belongs to the glycosyltransferase 2 family. CrtQ subfamily.</text>
</comment>
<evidence type="ECO:0000256" key="3">
    <source>
        <dbReference type="ARBA" id="ARBA00022676"/>
    </source>
</evidence>
<dbReference type="PANTHER" id="PTHR43646:SF2">
    <property type="entry name" value="GLYCOSYLTRANSFERASE 2-LIKE DOMAIN-CONTAINING PROTEIN"/>
    <property type="match status" value="1"/>
</dbReference>
<dbReference type="InterPro" id="IPR029044">
    <property type="entry name" value="Nucleotide-diphossugar_trans"/>
</dbReference>
<dbReference type="GO" id="GO:0016757">
    <property type="term" value="F:glycosyltransferase activity"/>
    <property type="evidence" value="ECO:0007669"/>
    <property type="project" value="UniProtKB-KW"/>
</dbReference>
<comment type="pathway">
    <text evidence="7">Carotenoid biosynthesis; staphyloxanthin biosynthesis; staphyloxanthin from farnesyl diphosphate: step 4/5.</text>
</comment>
<dbReference type="RefSeq" id="WP_379152845.1">
    <property type="nucleotide sequence ID" value="NZ_JBHSRJ010000004.1"/>
</dbReference>
<evidence type="ECO:0000256" key="9">
    <source>
        <dbReference type="ARBA" id="ARBA00040345"/>
    </source>
</evidence>
<evidence type="ECO:0000256" key="5">
    <source>
        <dbReference type="ARBA" id="ARBA00023136"/>
    </source>
</evidence>
<comment type="subcellular location">
    <subcellularLocation>
        <location evidence="1">Cell membrane</location>
    </subcellularLocation>
</comment>
<dbReference type="Pfam" id="PF00535">
    <property type="entry name" value="Glycos_transf_2"/>
    <property type="match status" value="1"/>
</dbReference>
<sequence>MSVAHVAVVVPARDEGARLGGCLASVAAARAVLQDRRPTLVVDVVVVLDRCTDRSAEIARSAGATCVVVDVGSVGAARRAGVARAAALGADSSTEQVWISTTDADTTVPTGWLVDHVQLADLGHDLVVGAVHPEPDELSPAGLHAWRSRHAGPDVHVHGANLGVRLTAYLEAGGFPEVREHEDVALFEAVLRTGRPWVTGTRVTTSARLRGRTPGGFAGYLRALTRESDGRTAGSPVVELEPH</sequence>
<evidence type="ECO:0000256" key="2">
    <source>
        <dbReference type="ARBA" id="ARBA00022475"/>
    </source>
</evidence>
<accession>A0ABW1LHW3</accession>
<dbReference type="InterPro" id="IPR001173">
    <property type="entry name" value="Glyco_trans_2-like"/>
</dbReference>
<evidence type="ECO:0000313" key="11">
    <source>
        <dbReference type="EMBL" id="MFC6043080.1"/>
    </source>
</evidence>
<dbReference type="EMBL" id="JBHSRJ010000004">
    <property type="protein sequence ID" value="MFC6043080.1"/>
    <property type="molecule type" value="Genomic_DNA"/>
</dbReference>
<evidence type="ECO:0000259" key="10">
    <source>
        <dbReference type="Pfam" id="PF00535"/>
    </source>
</evidence>
<dbReference type="Gene3D" id="3.90.550.10">
    <property type="entry name" value="Spore Coat Polysaccharide Biosynthesis Protein SpsA, Chain A"/>
    <property type="match status" value="1"/>
</dbReference>
<protein>
    <recommendedName>
        <fullName evidence="9">4,4'-diaponeurosporenoate glycosyltransferase</fullName>
    </recommendedName>
</protein>
<keyword evidence="12" id="KW-1185">Reference proteome</keyword>
<keyword evidence="2" id="KW-1003">Cell membrane</keyword>
<dbReference type="SUPFAM" id="SSF53448">
    <property type="entry name" value="Nucleotide-diphospho-sugar transferases"/>
    <property type="match status" value="1"/>
</dbReference>
<evidence type="ECO:0000256" key="7">
    <source>
        <dbReference type="ARBA" id="ARBA00037904"/>
    </source>
</evidence>
<feature type="domain" description="Glycosyltransferase 2-like" evidence="10">
    <location>
        <begin position="8"/>
        <end position="144"/>
    </location>
</feature>
<keyword evidence="3 11" id="KW-0328">Glycosyltransferase</keyword>
<dbReference type="Proteomes" id="UP001596135">
    <property type="component" value="Unassembled WGS sequence"/>
</dbReference>
<gene>
    <name evidence="11" type="ORF">ACFPYL_08340</name>
</gene>
<proteinExistence type="inferred from homology"/>
<keyword evidence="4 11" id="KW-0808">Transferase</keyword>
<evidence type="ECO:0000256" key="1">
    <source>
        <dbReference type="ARBA" id="ARBA00004236"/>
    </source>
</evidence>
<dbReference type="PANTHER" id="PTHR43646">
    <property type="entry name" value="GLYCOSYLTRANSFERASE"/>
    <property type="match status" value="1"/>
</dbReference>
<comment type="caution">
    <text evidence="11">The sequence shown here is derived from an EMBL/GenBank/DDBJ whole genome shotgun (WGS) entry which is preliminary data.</text>
</comment>
<name>A0ABW1LHW3_9ACTN</name>
<evidence type="ECO:0000256" key="8">
    <source>
        <dbReference type="ARBA" id="ARBA00038120"/>
    </source>
</evidence>
<evidence type="ECO:0000256" key="4">
    <source>
        <dbReference type="ARBA" id="ARBA00022679"/>
    </source>
</evidence>
<organism evidence="11 12">
    <name type="scientific">Nocardioides hankookensis</name>
    <dbReference type="NCBI Taxonomy" id="443157"/>
    <lineage>
        <taxon>Bacteria</taxon>
        <taxon>Bacillati</taxon>
        <taxon>Actinomycetota</taxon>
        <taxon>Actinomycetes</taxon>
        <taxon>Propionibacteriales</taxon>
        <taxon>Nocardioidaceae</taxon>
        <taxon>Nocardioides</taxon>
    </lineage>
</organism>
<comment type="function">
    <text evidence="6">Catalyzes the glycosylation of 4,4'-diaponeurosporenoate, i.e. the esterification of glucose at the C1'' position with the carboxyl group of 4,4'-diaponeurosporenic acid, to form glycosyl-4,4'-diaponeurosporenoate. This is a step in the biosynthesis of staphyloxanthin, an orange pigment present in most staphylococci strains.</text>
</comment>
<keyword evidence="5" id="KW-0472">Membrane</keyword>
<evidence type="ECO:0000313" key="12">
    <source>
        <dbReference type="Proteomes" id="UP001596135"/>
    </source>
</evidence>
<reference evidence="12" key="1">
    <citation type="journal article" date="2019" name="Int. J. Syst. Evol. Microbiol.">
        <title>The Global Catalogue of Microorganisms (GCM) 10K type strain sequencing project: providing services to taxonomists for standard genome sequencing and annotation.</title>
        <authorList>
            <consortium name="The Broad Institute Genomics Platform"/>
            <consortium name="The Broad Institute Genome Sequencing Center for Infectious Disease"/>
            <person name="Wu L."/>
            <person name="Ma J."/>
        </authorList>
    </citation>
    <scope>NUCLEOTIDE SEQUENCE [LARGE SCALE GENOMIC DNA]</scope>
    <source>
        <strain evidence="12">CCUG 54522</strain>
    </source>
</reference>
<evidence type="ECO:0000256" key="6">
    <source>
        <dbReference type="ARBA" id="ARBA00037281"/>
    </source>
</evidence>